<dbReference type="FunCoup" id="A0A6J2VPY9">
    <property type="interactions" value="1"/>
</dbReference>
<dbReference type="SUPFAM" id="SSF56024">
    <property type="entry name" value="Phospholipase D/nuclease"/>
    <property type="match status" value="1"/>
</dbReference>
<dbReference type="Gene3D" id="3.30.870.10">
    <property type="entry name" value="Endonuclease Chain A"/>
    <property type="match status" value="1"/>
</dbReference>
<evidence type="ECO:0000259" key="3">
    <source>
        <dbReference type="Pfam" id="PF07894"/>
    </source>
</evidence>
<evidence type="ECO:0000256" key="1">
    <source>
        <dbReference type="ARBA" id="ARBA00006937"/>
    </source>
</evidence>
<feature type="region of interest" description="Disordered" evidence="2">
    <location>
        <begin position="290"/>
        <end position="309"/>
    </location>
</feature>
<dbReference type="GO" id="GO:0007165">
    <property type="term" value="P:signal transduction"/>
    <property type="evidence" value="ECO:0007669"/>
    <property type="project" value="TreeGrafter"/>
</dbReference>
<sequence>MPNSQEQSLDENVLFMTVPESSPEFCHCERERHALECLLSDGPGAFYTRLNTERLGPFLSPEEVNQINSWVEDYHCSELSLNDEDVYEESGSGVQNFSDHYFPMHSDTPAPVLELGWPERKVWGGLGHATVYTNPPMEPTPPIRQVIRSLLQGASKVIAVVTDRLTDSAVIGDLHSAASRGVPVYIILNRRSVQENFTVHKFRHPNIKVRMLGGKTFCSRNGKMVVGELKDNFVMIDLETVMVGSYSLTWSDAHLHRQLVTVMSGPAVESFDREFRVLYAASLPISDMRRPGNPAMKSESTHPLHQSEPLNLNTFKPVLMETVSSPPPPITDSPLDWEALGVIKRNDQGQENPVSQPGLWEEPSQCQEPIPGRQKAKPLILSVPQTETCSSLSDIMRRINPRQSSSGLTKRPAKTTVTRFSQSMLDLSSDYTDMTPRSQHSTYDSLPLTPALALMKKRNDDIKSALQRPPKVFLPPTRPRSSSFGLQREWRTPLRQQRSEEDK</sequence>
<dbReference type="PANTHER" id="PTHR16181">
    <property type="entry name" value="PROTEIN FAM83A-RELATED"/>
    <property type="match status" value="1"/>
</dbReference>
<dbReference type="GO" id="GO:0019901">
    <property type="term" value="F:protein kinase binding"/>
    <property type="evidence" value="ECO:0007669"/>
    <property type="project" value="TreeGrafter"/>
</dbReference>
<feature type="region of interest" description="Disordered" evidence="2">
    <location>
        <begin position="348"/>
        <end position="375"/>
    </location>
</feature>
<dbReference type="Proteomes" id="UP000504632">
    <property type="component" value="Chromosome 6"/>
</dbReference>
<dbReference type="GeneID" id="115815329"/>
<dbReference type="PANTHER" id="PTHR16181:SF29">
    <property type="entry name" value="PROTEIN FAM83A-RELATED"/>
    <property type="match status" value="1"/>
</dbReference>
<keyword evidence="4" id="KW-1185">Reference proteome</keyword>
<dbReference type="InParanoid" id="A0A6J2VPY9"/>
<reference evidence="5" key="1">
    <citation type="submission" date="2025-08" db="UniProtKB">
        <authorList>
            <consortium name="RefSeq"/>
        </authorList>
    </citation>
    <scope>IDENTIFICATION</scope>
</reference>
<gene>
    <name evidence="5" type="primary">fam83e</name>
</gene>
<dbReference type="AlphaFoldDB" id="A0A6J2VPY9"/>
<dbReference type="OrthoDB" id="8943940at2759"/>
<dbReference type="Pfam" id="PF07894">
    <property type="entry name" value="SACK1"/>
    <property type="match status" value="1"/>
</dbReference>
<dbReference type="CTD" id="54854"/>
<accession>A0A6J2VPY9</accession>
<proteinExistence type="inferred from homology"/>
<feature type="domain" description="Scaffolding anchor of CK1" evidence="3">
    <location>
        <begin position="18"/>
        <end position="283"/>
    </location>
</feature>
<dbReference type="RefSeq" id="XP_030634147.1">
    <property type="nucleotide sequence ID" value="XM_030778287.1"/>
</dbReference>
<dbReference type="InterPro" id="IPR012461">
    <property type="entry name" value="SACK1"/>
</dbReference>
<evidence type="ECO:0000256" key="2">
    <source>
        <dbReference type="SAM" id="MobiDB-lite"/>
    </source>
</evidence>
<dbReference type="InterPro" id="IPR050944">
    <property type="entry name" value="FAM83"/>
</dbReference>
<name>A0A6J2VPY9_CHACN</name>
<evidence type="ECO:0000313" key="5">
    <source>
        <dbReference type="RefSeq" id="XP_030634147.1"/>
    </source>
</evidence>
<feature type="compositionally biased region" description="Basic and acidic residues" evidence="2">
    <location>
        <begin position="488"/>
        <end position="503"/>
    </location>
</feature>
<evidence type="ECO:0000313" key="4">
    <source>
        <dbReference type="Proteomes" id="UP000504632"/>
    </source>
</evidence>
<organism evidence="4 5">
    <name type="scientific">Chanos chanos</name>
    <name type="common">Milkfish</name>
    <name type="synonym">Mugil chanos</name>
    <dbReference type="NCBI Taxonomy" id="29144"/>
    <lineage>
        <taxon>Eukaryota</taxon>
        <taxon>Metazoa</taxon>
        <taxon>Chordata</taxon>
        <taxon>Craniata</taxon>
        <taxon>Vertebrata</taxon>
        <taxon>Euteleostomi</taxon>
        <taxon>Actinopterygii</taxon>
        <taxon>Neopterygii</taxon>
        <taxon>Teleostei</taxon>
        <taxon>Ostariophysi</taxon>
        <taxon>Gonorynchiformes</taxon>
        <taxon>Chanidae</taxon>
        <taxon>Chanos</taxon>
    </lineage>
</organism>
<comment type="similarity">
    <text evidence="1">Belongs to the FAM83 family.</text>
</comment>
<feature type="region of interest" description="Disordered" evidence="2">
    <location>
        <begin position="459"/>
        <end position="503"/>
    </location>
</feature>
<protein>
    <submittedName>
        <fullName evidence="5">Protein FAM83E</fullName>
    </submittedName>
</protein>